<dbReference type="EMBL" id="JBHULN010000010">
    <property type="protein sequence ID" value="MFD2572335.1"/>
    <property type="molecule type" value="Genomic_DNA"/>
</dbReference>
<proteinExistence type="predicted"/>
<name>A0ABW5M5W3_9BACT</name>
<gene>
    <name evidence="4" type="ORF">ACFSUS_16970</name>
</gene>
<organism evidence="4 5">
    <name type="scientific">Spirosoma soli</name>
    <dbReference type="NCBI Taxonomy" id="1770529"/>
    <lineage>
        <taxon>Bacteria</taxon>
        <taxon>Pseudomonadati</taxon>
        <taxon>Bacteroidota</taxon>
        <taxon>Cytophagia</taxon>
        <taxon>Cytophagales</taxon>
        <taxon>Cytophagaceae</taxon>
        <taxon>Spirosoma</taxon>
    </lineage>
</organism>
<dbReference type="Pfam" id="PF18962">
    <property type="entry name" value="Por_Secre_tail"/>
    <property type="match status" value="1"/>
</dbReference>
<feature type="chain" id="PRO_5047344975" evidence="2">
    <location>
        <begin position="28"/>
        <end position="279"/>
    </location>
</feature>
<evidence type="ECO:0000313" key="4">
    <source>
        <dbReference type="EMBL" id="MFD2572335.1"/>
    </source>
</evidence>
<comment type="caution">
    <text evidence="4">The sequence shown here is derived from an EMBL/GenBank/DDBJ whole genome shotgun (WGS) entry which is preliminary data.</text>
</comment>
<sequence length="279" mass="31516">MKKTVLTWHRFASALLLTGALSGAALAQKSTPASPKSDKSDANEVNVRIIERNGDEVREIERTYRMDGMTDPQRDKMVMKLVDSLKAARKGKDGGKRQMTIIVEDSDGDRIVTRERMSPGQRRSQGDAYVQRNPLPKLGNDPWDTRAWRYEFHRGADSLADRLNRMKLQMPRDFDRQLARPFEDWARNFSGKPSTIRGLDVFPNNPDQNLLNVRFTAPAKGDISIIVTNPKGKEVARREIKDFSGEFVGQIDLGKKPQGAYFITVTQNEDGAVKRVVVD</sequence>
<dbReference type="Proteomes" id="UP001597469">
    <property type="component" value="Unassembled WGS sequence"/>
</dbReference>
<feature type="region of interest" description="Disordered" evidence="1">
    <location>
        <begin position="116"/>
        <end position="136"/>
    </location>
</feature>
<keyword evidence="5" id="KW-1185">Reference proteome</keyword>
<feature type="domain" description="Secretion system C-terminal sorting" evidence="3">
    <location>
        <begin position="201"/>
        <end position="278"/>
    </location>
</feature>
<evidence type="ECO:0000313" key="5">
    <source>
        <dbReference type="Proteomes" id="UP001597469"/>
    </source>
</evidence>
<keyword evidence="2" id="KW-0732">Signal</keyword>
<evidence type="ECO:0000256" key="1">
    <source>
        <dbReference type="SAM" id="MobiDB-lite"/>
    </source>
</evidence>
<protein>
    <submittedName>
        <fullName evidence="4">T9SS type A sorting domain-containing protein</fullName>
    </submittedName>
</protein>
<dbReference type="InterPro" id="IPR026444">
    <property type="entry name" value="Secre_tail"/>
</dbReference>
<reference evidence="5" key="1">
    <citation type="journal article" date="2019" name="Int. J. Syst. Evol. Microbiol.">
        <title>The Global Catalogue of Microorganisms (GCM) 10K type strain sequencing project: providing services to taxonomists for standard genome sequencing and annotation.</title>
        <authorList>
            <consortium name="The Broad Institute Genomics Platform"/>
            <consortium name="The Broad Institute Genome Sequencing Center for Infectious Disease"/>
            <person name="Wu L."/>
            <person name="Ma J."/>
        </authorList>
    </citation>
    <scope>NUCLEOTIDE SEQUENCE [LARGE SCALE GENOMIC DNA]</scope>
    <source>
        <strain evidence="5">KCTC 42805</strain>
    </source>
</reference>
<dbReference type="RefSeq" id="WP_381524621.1">
    <property type="nucleotide sequence ID" value="NZ_JBHULN010000010.1"/>
</dbReference>
<dbReference type="NCBIfam" id="TIGR04183">
    <property type="entry name" value="Por_Secre_tail"/>
    <property type="match status" value="1"/>
</dbReference>
<evidence type="ECO:0000256" key="2">
    <source>
        <dbReference type="SAM" id="SignalP"/>
    </source>
</evidence>
<accession>A0ABW5M5W3</accession>
<feature type="signal peptide" evidence="2">
    <location>
        <begin position="1"/>
        <end position="27"/>
    </location>
</feature>
<evidence type="ECO:0000259" key="3">
    <source>
        <dbReference type="Pfam" id="PF18962"/>
    </source>
</evidence>